<feature type="transmembrane region" description="Helical" evidence="1">
    <location>
        <begin position="79"/>
        <end position="102"/>
    </location>
</feature>
<dbReference type="RefSeq" id="WP_083016781.1">
    <property type="nucleotide sequence ID" value="NZ_MVII01000016.1"/>
</dbReference>
<sequence length="156" mass="16992">MTSPQIHFRTKLFARVLGPYLLISALTVLGRPANIQTLLSELTDTSAGTWTWVLGAFVLPMGLVIIVLHPWWRGATAALISILGWLTAFKGAALMIFPGIYLSMGNRLIEMAPWWQAMSAAMALAGLYLTVIGWSPARNGVSHSPKTQQQDLSETA</sequence>
<keyword evidence="1" id="KW-1133">Transmembrane helix</keyword>
<accession>A0A1X0J3X7</accession>
<keyword evidence="1" id="KW-0472">Membrane</keyword>
<gene>
    <name evidence="2" type="ORF">BST43_13840</name>
</gene>
<dbReference type="AlphaFoldDB" id="A0A1X0J3X7"/>
<comment type="caution">
    <text evidence="2">The sequence shown here is derived from an EMBL/GenBank/DDBJ whole genome shotgun (WGS) entry which is preliminary data.</text>
</comment>
<name>A0A1X0J3X7_9MYCO</name>
<proteinExistence type="predicted"/>
<protein>
    <submittedName>
        <fullName evidence="2">Uncharacterized protein</fullName>
    </submittedName>
</protein>
<organism evidence="2 3">
    <name type="scientific">Mycobacteroides saopaulense</name>
    <dbReference type="NCBI Taxonomy" id="1578165"/>
    <lineage>
        <taxon>Bacteria</taxon>
        <taxon>Bacillati</taxon>
        <taxon>Actinomycetota</taxon>
        <taxon>Actinomycetes</taxon>
        <taxon>Mycobacteriales</taxon>
        <taxon>Mycobacteriaceae</taxon>
        <taxon>Mycobacteroides</taxon>
    </lineage>
</organism>
<evidence type="ECO:0000313" key="2">
    <source>
        <dbReference type="EMBL" id="ORB56532.1"/>
    </source>
</evidence>
<dbReference type="OrthoDB" id="4737921at2"/>
<feature type="transmembrane region" description="Helical" evidence="1">
    <location>
        <begin position="12"/>
        <end position="30"/>
    </location>
</feature>
<dbReference type="EMBL" id="MVII01000016">
    <property type="protein sequence ID" value="ORB56532.1"/>
    <property type="molecule type" value="Genomic_DNA"/>
</dbReference>
<keyword evidence="1" id="KW-0812">Transmembrane</keyword>
<evidence type="ECO:0000256" key="1">
    <source>
        <dbReference type="SAM" id="Phobius"/>
    </source>
</evidence>
<dbReference type="Proteomes" id="UP000192434">
    <property type="component" value="Unassembled WGS sequence"/>
</dbReference>
<feature type="transmembrane region" description="Helical" evidence="1">
    <location>
        <begin position="50"/>
        <end position="72"/>
    </location>
</feature>
<evidence type="ECO:0000313" key="3">
    <source>
        <dbReference type="Proteomes" id="UP000192434"/>
    </source>
</evidence>
<feature type="transmembrane region" description="Helical" evidence="1">
    <location>
        <begin position="114"/>
        <end position="134"/>
    </location>
</feature>
<reference evidence="2 3" key="1">
    <citation type="submission" date="2016-12" db="EMBL/GenBank/DDBJ databases">
        <title>The new phylogeny of genus Mycobacterium.</title>
        <authorList>
            <person name="Tortoli E."/>
            <person name="Trovato A."/>
            <person name="Cirillo D.M."/>
        </authorList>
    </citation>
    <scope>NUCLEOTIDE SEQUENCE [LARGE SCALE GENOMIC DNA]</scope>
    <source>
        <strain evidence="2 3">CCUG 66554</strain>
    </source>
</reference>